<dbReference type="PANTHER" id="PTHR11011">
    <property type="entry name" value="MALE STERILITY PROTEIN 2-RELATED"/>
    <property type="match status" value="1"/>
</dbReference>
<accession>A0A8X6IEA5</accession>
<protein>
    <recommendedName>
        <fullName evidence="1">Fatty acyl-CoA reductase</fullName>
        <ecNumber evidence="1">1.2.1.84</ecNumber>
    </recommendedName>
</protein>
<evidence type="ECO:0000259" key="2">
    <source>
        <dbReference type="Pfam" id="PF07993"/>
    </source>
</evidence>
<reference evidence="3" key="1">
    <citation type="submission" date="2020-08" db="EMBL/GenBank/DDBJ databases">
        <title>Multicomponent nature underlies the extraordinary mechanical properties of spider dragline silk.</title>
        <authorList>
            <person name="Kono N."/>
            <person name="Nakamura H."/>
            <person name="Mori M."/>
            <person name="Yoshida Y."/>
            <person name="Ohtoshi R."/>
            <person name="Malay A.D."/>
            <person name="Moran D.A.P."/>
            <person name="Tomita M."/>
            <person name="Numata K."/>
            <person name="Arakawa K."/>
        </authorList>
    </citation>
    <scope>NUCLEOTIDE SEQUENCE</scope>
</reference>
<keyword evidence="4" id="KW-1185">Reference proteome</keyword>
<dbReference type="Proteomes" id="UP000886998">
    <property type="component" value="Unassembled WGS sequence"/>
</dbReference>
<comment type="function">
    <text evidence="1">Catalyzes the reduction of fatty acyl-CoA to fatty alcohols.</text>
</comment>
<evidence type="ECO:0000313" key="4">
    <source>
        <dbReference type="Proteomes" id="UP000886998"/>
    </source>
</evidence>
<keyword evidence="1" id="KW-0444">Lipid biosynthesis</keyword>
<keyword evidence="1" id="KW-0560">Oxidoreductase</keyword>
<comment type="catalytic activity">
    <reaction evidence="1">
        <text>a long-chain fatty acyl-CoA + 2 NADPH + 2 H(+) = a long-chain primary fatty alcohol + 2 NADP(+) + CoA</text>
        <dbReference type="Rhea" id="RHEA:52716"/>
        <dbReference type="ChEBI" id="CHEBI:15378"/>
        <dbReference type="ChEBI" id="CHEBI:57287"/>
        <dbReference type="ChEBI" id="CHEBI:57783"/>
        <dbReference type="ChEBI" id="CHEBI:58349"/>
        <dbReference type="ChEBI" id="CHEBI:77396"/>
        <dbReference type="ChEBI" id="CHEBI:83139"/>
        <dbReference type="EC" id="1.2.1.84"/>
    </reaction>
</comment>
<evidence type="ECO:0000313" key="3">
    <source>
        <dbReference type="EMBL" id="GFS41673.1"/>
    </source>
</evidence>
<proteinExistence type="inferred from homology"/>
<dbReference type="InterPro" id="IPR013120">
    <property type="entry name" value="FAR_NAD-bd"/>
</dbReference>
<name>A0A8X6IEA5_9ARAC</name>
<comment type="caution">
    <text evidence="3">The sequence shown here is derived from an EMBL/GenBank/DDBJ whole genome shotgun (WGS) entry which is preliminary data.</text>
</comment>
<keyword evidence="1" id="KW-0521">NADP</keyword>
<dbReference type="GO" id="GO:0080019">
    <property type="term" value="F:alcohol-forming very long-chain fatty acyl-CoA reductase activity"/>
    <property type="evidence" value="ECO:0007669"/>
    <property type="project" value="InterPro"/>
</dbReference>
<dbReference type="OrthoDB" id="6422683at2759"/>
<dbReference type="InterPro" id="IPR026055">
    <property type="entry name" value="FAR"/>
</dbReference>
<sequence length="155" mass="18130">MSTNIREMHPFVLFLHVDKSCKRSYTTVHPPCQYGDRIVLYCHTFILEDLLRCCPGIQSIYILLRQKKNKTPDSRKEELFKKKIYNKIKEENPEVLNKVFAVAGDISQPNLGLNEEDVRRIIQEVSIVFHCAASISFFRPARQVKFRVILLDFNS</sequence>
<evidence type="ECO:0000256" key="1">
    <source>
        <dbReference type="RuleBase" id="RU363097"/>
    </source>
</evidence>
<dbReference type="GO" id="GO:0005777">
    <property type="term" value="C:peroxisome"/>
    <property type="evidence" value="ECO:0007669"/>
    <property type="project" value="TreeGrafter"/>
</dbReference>
<dbReference type="AlphaFoldDB" id="A0A8X6IEA5"/>
<dbReference type="GO" id="GO:0035336">
    <property type="term" value="P:long-chain fatty-acyl-CoA metabolic process"/>
    <property type="evidence" value="ECO:0007669"/>
    <property type="project" value="TreeGrafter"/>
</dbReference>
<dbReference type="EC" id="1.2.1.84" evidence="1"/>
<dbReference type="Gene3D" id="3.40.50.720">
    <property type="entry name" value="NAD(P)-binding Rossmann-like Domain"/>
    <property type="match status" value="1"/>
</dbReference>
<gene>
    <name evidence="3" type="primary">Far1</name>
    <name evidence="3" type="ORF">TNIN_375111</name>
</gene>
<comment type="similarity">
    <text evidence="1">Belongs to the fatty acyl-CoA reductase family.</text>
</comment>
<dbReference type="GO" id="GO:0102965">
    <property type="term" value="F:alcohol-forming long-chain fatty acyl-CoA reductase activity"/>
    <property type="evidence" value="ECO:0007669"/>
    <property type="project" value="UniProtKB-EC"/>
</dbReference>
<dbReference type="Pfam" id="PF07993">
    <property type="entry name" value="NAD_binding_4"/>
    <property type="match status" value="1"/>
</dbReference>
<dbReference type="EMBL" id="BMAV01025470">
    <property type="protein sequence ID" value="GFS41673.1"/>
    <property type="molecule type" value="Genomic_DNA"/>
</dbReference>
<keyword evidence="1" id="KW-0443">Lipid metabolism</keyword>
<feature type="domain" description="Thioester reductase (TE)" evidence="2">
    <location>
        <begin position="45"/>
        <end position="144"/>
    </location>
</feature>
<dbReference type="PANTHER" id="PTHR11011:SF116">
    <property type="entry name" value="FATTY ACYL-COA REDUCTASE CG5065-RELATED"/>
    <property type="match status" value="1"/>
</dbReference>
<organism evidence="3 4">
    <name type="scientific">Trichonephila inaurata madagascariensis</name>
    <dbReference type="NCBI Taxonomy" id="2747483"/>
    <lineage>
        <taxon>Eukaryota</taxon>
        <taxon>Metazoa</taxon>
        <taxon>Ecdysozoa</taxon>
        <taxon>Arthropoda</taxon>
        <taxon>Chelicerata</taxon>
        <taxon>Arachnida</taxon>
        <taxon>Araneae</taxon>
        <taxon>Araneomorphae</taxon>
        <taxon>Entelegynae</taxon>
        <taxon>Araneoidea</taxon>
        <taxon>Nephilidae</taxon>
        <taxon>Trichonephila</taxon>
        <taxon>Trichonephila inaurata</taxon>
    </lineage>
</organism>